<gene>
    <name evidence="2" type="ORF">BM613_13670</name>
</gene>
<dbReference type="Proteomes" id="UP000245380">
    <property type="component" value="Unassembled WGS sequence"/>
</dbReference>
<dbReference type="AlphaFoldDB" id="A0A2U3D081"/>
<sequence>MKQIYCERCSDEIKSRSDLVTSFKFFMISAYHTDCFAKELKDFGGLILSATPINSISTTIILAIATIALWILSAVSRIWYIAVVALIFPLLRLSSWFIYERRVN</sequence>
<evidence type="ECO:0000313" key="2">
    <source>
        <dbReference type="EMBL" id="PWI54700.1"/>
    </source>
</evidence>
<reference evidence="2 3" key="1">
    <citation type="submission" date="2016-11" db="EMBL/GenBank/DDBJ databases">
        <title>Comparative genomics of Acidibacillus ferroxidans species.</title>
        <authorList>
            <person name="Oliveira G."/>
            <person name="Nunes G."/>
            <person name="Oliveira R."/>
            <person name="Araujo F."/>
            <person name="Salim A."/>
            <person name="Scholte L."/>
            <person name="Morais D."/>
            <person name="Nancucheo I."/>
            <person name="Johnson D.B."/>
            <person name="Grail B."/>
            <person name="Bittencourt J."/>
            <person name="Valadares R."/>
        </authorList>
    </citation>
    <scope>NUCLEOTIDE SEQUENCE [LARGE SCALE GENOMIC DNA]</scope>
    <source>
        <strain evidence="2 3">Y002</strain>
    </source>
</reference>
<protein>
    <submittedName>
        <fullName evidence="2">Uncharacterized protein</fullName>
    </submittedName>
</protein>
<proteinExistence type="predicted"/>
<keyword evidence="3" id="KW-1185">Reference proteome</keyword>
<evidence type="ECO:0000313" key="3">
    <source>
        <dbReference type="Proteomes" id="UP000245380"/>
    </source>
</evidence>
<dbReference type="OrthoDB" id="2657646at2"/>
<dbReference type="EMBL" id="MPDK01000049">
    <property type="protein sequence ID" value="PWI54700.1"/>
    <property type="molecule type" value="Genomic_DNA"/>
</dbReference>
<feature type="transmembrane region" description="Helical" evidence="1">
    <location>
        <begin position="78"/>
        <end position="99"/>
    </location>
</feature>
<accession>A0A2U3D081</accession>
<keyword evidence="1" id="KW-0472">Membrane</keyword>
<feature type="transmembrane region" description="Helical" evidence="1">
    <location>
        <begin position="46"/>
        <end position="72"/>
    </location>
</feature>
<keyword evidence="1" id="KW-1133">Transmembrane helix</keyword>
<evidence type="ECO:0000256" key="1">
    <source>
        <dbReference type="SAM" id="Phobius"/>
    </source>
</evidence>
<comment type="caution">
    <text evidence="2">The sequence shown here is derived from an EMBL/GenBank/DDBJ whole genome shotgun (WGS) entry which is preliminary data.</text>
</comment>
<keyword evidence="1" id="KW-0812">Transmembrane</keyword>
<organism evidence="2 3">
    <name type="scientific">Sulfoacidibacillus thermotolerans</name>
    <name type="common">Acidibacillus sulfuroxidans</name>
    <dbReference type="NCBI Taxonomy" id="1765684"/>
    <lineage>
        <taxon>Bacteria</taxon>
        <taxon>Bacillati</taxon>
        <taxon>Bacillota</taxon>
        <taxon>Bacilli</taxon>
        <taxon>Bacillales</taxon>
        <taxon>Alicyclobacillaceae</taxon>
        <taxon>Sulfoacidibacillus</taxon>
    </lineage>
</organism>
<dbReference type="RefSeq" id="WP_109431755.1">
    <property type="nucleotide sequence ID" value="NZ_MPDK01000049.1"/>
</dbReference>
<name>A0A2U3D081_SULT2</name>